<keyword evidence="3" id="KW-1185">Reference proteome</keyword>
<proteinExistence type="predicted"/>
<name>A0A0N0DBB0_FUSLA</name>
<sequence length="381" mass="40379">MTIISPAIWSGNCPKTLLLRGGAANQGISTQPPNLHVPTPTGKGPLTSGYAVETVDDTVTNTTIDLDVGTTAVSLATQAEEGPTSISSHHGTEVVLRKVTSQTADANSKDIDPSATSTVLQQEIVDSITKVAEKEDLASEPSKATGSPSSKTTDQIADTTQSSQEIVDSTTEATEKEDSTTESAKAAGTLSSGAASPAIGSTNTYSDHPATSTEENSTITVNESAPGKTSYHTTAPEETTYITNSESISDPVTETTSPYVDPTTRKATENISPTPSSHNCWPVVTAEESDSVSAEQSWAAAIKVFCHQFVKTPLAPNDRSRVINQDNLTFGAHIMPSCTKSELDEVECLEYMEKIEEQCHVVGGFIQEGCFFLWIAWRSVN</sequence>
<reference evidence="2 3" key="1">
    <citation type="submission" date="2015-04" db="EMBL/GenBank/DDBJ databases">
        <title>The draft genome sequence of Fusarium langsethiae, a T-2/HT-2 mycotoxin producer.</title>
        <authorList>
            <person name="Lysoe E."/>
            <person name="Divon H.H."/>
            <person name="Terzi V."/>
            <person name="Orru L."/>
            <person name="Lamontanara A."/>
            <person name="Kolseth A.-K."/>
            <person name="Frandsen R.J."/>
            <person name="Nielsen K."/>
            <person name="Thrane U."/>
        </authorList>
    </citation>
    <scope>NUCLEOTIDE SEQUENCE [LARGE SCALE GENOMIC DNA]</scope>
    <source>
        <strain evidence="2 3">Fl201059</strain>
    </source>
</reference>
<feature type="region of interest" description="Disordered" evidence="1">
    <location>
        <begin position="132"/>
        <end position="279"/>
    </location>
</feature>
<evidence type="ECO:0000313" key="3">
    <source>
        <dbReference type="Proteomes" id="UP000037904"/>
    </source>
</evidence>
<evidence type="ECO:0000313" key="2">
    <source>
        <dbReference type="EMBL" id="KPA36401.1"/>
    </source>
</evidence>
<dbReference type="AlphaFoldDB" id="A0A0N0DBB0"/>
<dbReference type="EMBL" id="JXCE01000652">
    <property type="protein sequence ID" value="KPA36401.1"/>
    <property type="molecule type" value="Genomic_DNA"/>
</dbReference>
<comment type="caution">
    <text evidence="2">The sequence shown here is derived from an EMBL/GenBank/DDBJ whole genome shotgun (WGS) entry which is preliminary data.</text>
</comment>
<organism evidence="2 3">
    <name type="scientific">Fusarium langsethiae</name>
    <dbReference type="NCBI Taxonomy" id="179993"/>
    <lineage>
        <taxon>Eukaryota</taxon>
        <taxon>Fungi</taxon>
        <taxon>Dikarya</taxon>
        <taxon>Ascomycota</taxon>
        <taxon>Pezizomycotina</taxon>
        <taxon>Sordariomycetes</taxon>
        <taxon>Hypocreomycetidae</taxon>
        <taxon>Hypocreales</taxon>
        <taxon>Nectriaceae</taxon>
        <taxon>Fusarium</taxon>
    </lineage>
</organism>
<feature type="compositionally biased region" description="Polar residues" evidence="1">
    <location>
        <begin position="230"/>
        <end position="258"/>
    </location>
</feature>
<evidence type="ECO:0000256" key="1">
    <source>
        <dbReference type="SAM" id="MobiDB-lite"/>
    </source>
</evidence>
<feature type="compositionally biased region" description="Polar residues" evidence="1">
    <location>
        <begin position="142"/>
        <end position="172"/>
    </location>
</feature>
<protein>
    <submittedName>
        <fullName evidence="2">Uncharacterized protein</fullName>
    </submittedName>
</protein>
<dbReference type="Proteomes" id="UP000037904">
    <property type="component" value="Unassembled WGS sequence"/>
</dbReference>
<accession>A0A0N0DBB0</accession>
<feature type="compositionally biased region" description="Polar residues" evidence="1">
    <location>
        <begin position="189"/>
        <end position="223"/>
    </location>
</feature>
<feature type="compositionally biased region" description="Polar residues" evidence="1">
    <location>
        <begin position="269"/>
        <end position="279"/>
    </location>
</feature>
<gene>
    <name evidence="2" type="ORF">FLAG1_10835</name>
</gene>